<name>A0AAE2MJJ3_RHILE</name>
<evidence type="ECO:0000313" key="1">
    <source>
        <dbReference type="EMBL" id="MBB4290280.1"/>
    </source>
</evidence>
<reference evidence="1 2" key="1">
    <citation type="submission" date="2020-08" db="EMBL/GenBank/DDBJ databases">
        <title>Genomic Encyclopedia of Type Strains, Phase IV (KMG-V): Genome sequencing to study the core and pangenomes of soil and plant-associated prokaryotes.</title>
        <authorList>
            <person name="Whitman W."/>
        </authorList>
    </citation>
    <scope>NUCLEOTIDE SEQUENCE [LARGE SCALE GENOMIC DNA]</scope>
    <source>
        <strain evidence="1 2">SEMIA 415</strain>
    </source>
</reference>
<evidence type="ECO:0008006" key="3">
    <source>
        <dbReference type="Google" id="ProtNLM"/>
    </source>
</evidence>
<accession>A0AAE2MJJ3</accession>
<dbReference type="AlphaFoldDB" id="A0AAE2MJJ3"/>
<organism evidence="1 2">
    <name type="scientific">Rhizobium leguminosarum</name>
    <dbReference type="NCBI Taxonomy" id="384"/>
    <lineage>
        <taxon>Bacteria</taxon>
        <taxon>Pseudomonadati</taxon>
        <taxon>Pseudomonadota</taxon>
        <taxon>Alphaproteobacteria</taxon>
        <taxon>Hyphomicrobiales</taxon>
        <taxon>Rhizobiaceae</taxon>
        <taxon>Rhizobium/Agrobacterium group</taxon>
        <taxon>Rhizobium</taxon>
    </lineage>
</organism>
<dbReference type="EMBL" id="JACIGO010000002">
    <property type="protein sequence ID" value="MBB4290280.1"/>
    <property type="molecule type" value="Genomic_DNA"/>
</dbReference>
<sequence>MRMIAGLVAVVGCILVSGCESKSDLIHQIEVSELHPLGEECNGLFYKLDRDALVLVEEGKGVRKLADGVTVRKDEKSVILEFGIEPTIFQWVLTPTAAEDVVRLESRMRHPLTEAQLAYYKKATGRVPDDVNKIWTSFKGFTLCPART</sequence>
<dbReference type="PROSITE" id="PS51257">
    <property type="entry name" value="PROKAR_LIPOPROTEIN"/>
    <property type="match status" value="1"/>
</dbReference>
<dbReference type="RefSeq" id="WP_183607275.1">
    <property type="nucleotide sequence ID" value="NZ_JACHAZ010000001.1"/>
</dbReference>
<protein>
    <recommendedName>
        <fullName evidence="3">Lipoprotein</fullName>
    </recommendedName>
</protein>
<proteinExistence type="predicted"/>
<dbReference type="Proteomes" id="UP000538507">
    <property type="component" value="Unassembled WGS sequence"/>
</dbReference>
<comment type="caution">
    <text evidence="1">The sequence shown here is derived from an EMBL/GenBank/DDBJ whole genome shotgun (WGS) entry which is preliminary data.</text>
</comment>
<gene>
    <name evidence="1" type="ORF">GGE16_002320</name>
</gene>
<evidence type="ECO:0000313" key="2">
    <source>
        <dbReference type="Proteomes" id="UP000538507"/>
    </source>
</evidence>